<feature type="region of interest" description="Disordered" evidence="1">
    <location>
        <begin position="21"/>
        <end position="83"/>
    </location>
</feature>
<organism evidence="2">
    <name type="scientific">Tanacetum cinerariifolium</name>
    <name type="common">Dalmatian daisy</name>
    <name type="synonym">Chrysanthemum cinerariifolium</name>
    <dbReference type="NCBI Taxonomy" id="118510"/>
    <lineage>
        <taxon>Eukaryota</taxon>
        <taxon>Viridiplantae</taxon>
        <taxon>Streptophyta</taxon>
        <taxon>Embryophyta</taxon>
        <taxon>Tracheophyta</taxon>
        <taxon>Spermatophyta</taxon>
        <taxon>Magnoliopsida</taxon>
        <taxon>eudicotyledons</taxon>
        <taxon>Gunneridae</taxon>
        <taxon>Pentapetalae</taxon>
        <taxon>asterids</taxon>
        <taxon>campanulids</taxon>
        <taxon>Asterales</taxon>
        <taxon>Asteraceae</taxon>
        <taxon>Asteroideae</taxon>
        <taxon>Anthemideae</taxon>
        <taxon>Anthemidinae</taxon>
        <taxon>Tanacetum</taxon>
    </lineage>
</organism>
<dbReference type="AlphaFoldDB" id="A0A699TB91"/>
<sequence length="130" mass="14395">PSEVALTEAQQLKLATRRSLQQTHISQASGSGIDEGTSIIPRVPYVPTDESEDEISWNSTNEEGDDDDDEGDDGQDEEDEEEELYRDVNINLGRGIQMGDFHQTQEFKDSHVTLTLVNPDGQQQNSSVSS</sequence>
<feature type="non-terminal residue" evidence="2">
    <location>
        <position position="1"/>
    </location>
</feature>
<name>A0A699TB91_TANCI</name>
<evidence type="ECO:0000256" key="1">
    <source>
        <dbReference type="SAM" id="MobiDB-lite"/>
    </source>
</evidence>
<feature type="compositionally biased region" description="Polar residues" evidence="1">
    <location>
        <begin position="21"/>
        <end position="30"/>
    </location>
</feature>
<accession>A0A699TB91</accession>
<dbReference type="EMBL" id="BKCJ011221963">
    <property type="protein sequence ID" value="GFD05984.1"/>
    <property type="molecule type" value="Genomic_DNA"/>
</dbReference>
<reference evidence="2" key="1">
    <citation type="journal article" date="2019" name="Sci. Rep.">
        <title>Draft genome of Tanacetum cinerariifolium, the natural source of mosquito coil.</title>
        <authorList>
            <person name="Yamashiro T."/>
            <person name="Shiraishi A."/>
            <person name="Satake H."/>
            <person name="Nakayama K."/>
        </authorList>
    </citation>
    <scope>NUCLEOTIDE SEQUENCE</scope>
</reference>
<evidence type="ECO:0000313" key="2">
    <source>
        <dbReference type="EMBL" id="GFD05984.1"/>
    </source>
</evidence>
<feature type="compositionally biased region" description="Acidic residues" evidence="1">
    <location>
        <begin position="62"/>
        <end position="83"/>
    </location>
</feature>
<comment type="caution">
    <text evidence="2">The sequence shown here is derived from an EMBL/GenBank/DDBJ whole genome shotgun (WGS) entry which is preliminary data.</text>
</comment>
<protein>
    <submittedName>
        <fullName evidence="2">Uncharacterized protein</fullName>
    </submittedName>
</protein>
<gene>
    <name evidence="2" type="ORF">Tci_877953</name>
</gene>
<proteinExistence type="predicted"/>